<dbReference type="EMBL" id="JBHTKA010000008">
    <property type="protein sequence ID" value="MFD1001926.1"/>
    <property type="molecule type" value="Genomic_DNA"/>
</dbReference>
<dbReference type="RefSeq" id="WP_377582525.1">
    <property type="nucleotide sequence ID" value="NZ_JBHTKA010000008.1"/>
</dbReference>
<gene>
    <name evidence="2" type="ORF">ACFQ21_21550</name>
</gene>
<evidence type="ECO:0000256" key="1">
    <source>
        <dbReference type="SAM" id="SignalP"/>
    </source>
</evidence>
<dbReference type="InterPro" id="IPR026444">
    <property type="entry name" value="Secre_tail"/>
</dbReference>
<sequence length="101" mass="11469">MKTLIKVLVAGCFLISSSAFADDVIPVPAYKHKDLFVLKAHKKFKGAKVEVFHANGELITSHNMQKRKMIIDFGSVQRGTYVIRLTKGNEVQEYQYTSKHK</sequence>
<feature type="chain" id="PRO_5045261077" evidence="1">
    <location>
        <begin position="22"/>
        <end position="101"/>
    </location>
</feature>
<keyword evidence="3" id="KW-1185">Reference proteome</keyword>
<evidence type="ECO:0000313" key="3">
    <source>
        <dbReference type="Proteomes" id="UP001597112"/>
    </source>
</evidence>
<reference evidence="3" key="1">
    <citation type="journal article" date="2019" name="Int. J. Syst. Evol. Microbiol.">
        <title>The Global Catalogue of Microorganisms (GCM) 10K type strain sequencing project: providing services to taxonomists for standard genome sequencing and annotation.</title>
        <authorList>
            <consortium name="The Broad Institute Genomics Platform"/>
            <consortium name="The Broad Institute Genome Sequencing Center for Infectious Disease"/>
            <person name="Wu L."/>
            <person name="Ma J."/>
        </authorList>
    </citation>
    <scope>NUCLEOTIDE SEQUENCE [LARGE SCALE GENOMIC DNA]</scope>
    <source>
        <strain evidence="3">CCUG 58938</strain>
    </source>
</reference>
<accession>A0ABW3K9Q2</accession>
<protein>
    <submittedName>
        <fullName evidence="2">T9SS type A sorting domain-containing protein</fullName>
    </submittedName>
</protein>
<feature type="signal peptide" evidence="1">
    <location>
        <begin position="1"/>
        <end position="21"/>
    </location>
</feature>
<organism evidence="2 3">
    <name type="scientific">Ohtaekwangia kribbensis</name>
    <dbReference type="NCBI Taxonomy" id="688913"/>
    <lineage>
        <taxon>Bacteria</taxon>
        <taxon>Pseudomonadati</taxon>
        <taxon>Bacteroidota</taxon>
        <taxon>Cytophagia</taxon>
        <taxon>Cytophagales</taxon>
        <taxon>Fulvivirgaceae</taxon>
        <taxon>Ohtaekwangia</taxon>
    </lineage>
</organism>
<comment type="caution">
    <text evidence="2">The sequence shown here is derived from an EMBL/GenBank/DDBJ whole genome shotgun (WGS) entry which is preliminary data.</text>
</comment>
<keyword evidence="1" id="KW-0732">Signal</keyword>
<proteinExistence type="predicted"/>
<evidence type="ECO:0000313" key="2">
    <source>
        <dbReference type="EMBL" id="MFD1001926.1"/>
    </source>
</evidence>
<name>A0ABW3K9Q2_9BACT</name>
<dbReference type="NCBIfam" id="TIGR04183">
    <property type="entry name" value="Por_Secre_tail"/>
    <property type="match status" value="1"/>
</dbReference>
<dbReference type="Proteomes" id="UP001597112">
    <property type="component" value="Unassembled WGS sequence"/>
</dbReference>